<dbReference type="EMBL" id="KB548684">
    <property type="protein sequence ID" value="EMP30757.1"/>
    <property type="molecule type" value="Genomic_DNA"/>
</dbReference>
<accession>M7BRJ2</accession>
<protein>
    <submittedName>
        <fullName evidence="1">Uncharacterized protein</fullName>
    </submittedName>
</protein>
<reference evidence="2" key="1">
    <citation type="journal article" date="2013" name="Nat. Genet.">
        <title>The draft genomes of soft-shell turtle and green sea turtle yield insights into the development and evolution of the turtle-specific body plan.</title>
        <authorList>
            <person name="Wang Z."/>
            <person name="Pascual-Anaya J."/>
            <person name="Zadissa A."/>
            <person name="Li W."/>
            <person name="Niimura Y."/>
            <person name="Huang Z."/>
            <person name="Li C."/>
            <person name="White S."/>
            <person name="Xiong Z."/>
            <person name="Fang D."/>
            <person name="Wang B."/>
            <person name="Ming Y."/>
            <person name="Chen Y."/>
            <person name="Zheng Y."/>
            <person name="Kuraku S."/>
            <person name="Pignatelli M."/>
            <person name="Herrero J."/>
            <person name="Beal K."/>
            <person name="Nozawa M."/>
            <person name="Li Q."/>
            <person name="Wang J."/>
            <person name="Zhang H."/>
            <person name="Yu L."/>
            <person name="Shigenobu S."/>
            <person name="Wang J."/>
            <person name="Liu J."/>
            <person name="Flicek P."/>
            <person name="Searle S."/>
            <person name="Wang J."/>
            <person name="Kuratani S."/>
            <person name="Yin Y."/>
            <person name="Aken B."/>
            <person name="Zhang G."/>
            <person name="Irie N."/>
        </authorList>
    </citation>
    <scope>NUCLEOTIDE SEQUENCE [LARGE SCALE GENOMIC DNA]</scope>
</reference>
<dbReference type="Proteomes" id="UP000031443">
    <property type="component" value="Unassembled WGS sequence"/>
</dbReference>
<dbReference type="PANTHER" id="PTHR47595:SF1">
    <property type="entry name" value="MYB_SANT-LIKE DNA-BINDING DOMAIN-CONTAINING PROTEIN"/>
    <property type="match status" value="1"/>
</dbReference>
<dbReference type="PANTHER" id="PTHR47595">
    <property type="entry name" value="HEAT SHOCK 70 KDA PROTEIN 14"/>
    <property type="match status" value="1"/>
</dbReference>
<gene>
    <name evidence="1" type="ORF">UY3_12179</name>
</gene>
<dbReference type="AlphaFoldDB" id="M7BRJ2"/>
<keyword evidence="2" id="KW-1185">Reference proteome</keyword>
<organism evidence="1 2">
    <name type="scientific">Chelonia mydas</name>
    <name type="common">Green sea-turtle</name>
    <name type="synonym">Chelonia agassizi</name>
    <dbReference type="NCBI Taxonomy" id="8469"/>
    <lineage>
        <taxon>Eukaryota</taxon>
        <taxon>Metazoa</taxon>
        <taxon>Chordata</taxon>
        <taxon>Craniata</taxon>
        <taxon>Vertebrata</taxon>
        <taxon>Euteleostomi</taxon>
        <taxon>Archelosauria</taxon>
        <taxon>Testudinata</taxon>
        <taxon>Testudines</taxon>
        <taxon>Cryptodira</taxon>
        <taxon>Durocryptodira</taxon>
        <taxon>Americhelydia</taxon>
        <taxon>Chelonioidea</taxon>
        <taxon>Cheloniidae</taxon>
        <taxon>Chelonia</taxon>
    </lineage>
</organism>
<evidence type="ECO:0000313" key="1">
    <source>
        <dbReference type="EMBL" id="EMP30757.1"/>
    </source>
</evidence>
<evidence type="ECO:0000313" key="2">
    <source>
        <dbReference type="Proteomes" id="UP000031443"/>
    </source>
</evidence>
<proteinExistence type="predicted"/>
<name>M7BRJ2_CHEMY</name>
<sequence>MTERGHDWDTLQCRVKVKELRNAYHKAQEANHHSGAVPTSCLFYKDLDAILGGDPTSTVKAIVDTQERRPLISTKLMEISGNALPQVLGQSWFVSCPIKVLALLKSHVPSVKQDPGRVIYPAPVVTHHFGGLVAHVCLPGVSQLVTELKEWQDREKKDQKGNAAHQNEATERLLNVMEHQADILLELLTLQTKQLRTHPPPPPAAVTKLFPMPSSPPPHTLINLLTPVCTCCIPLLPHHSPALQTPSTPKDKVA</sequence>